<accession>A0A3L6TST7</accession>
<proteinExistence type="predicted"/>
<protein>
    <recommendedName>
        <fullName evidence="2">DUF7595 domain-containing protein</fullName>
    </recommendedName>
</protein>
<dbReference type="AlphaFoldDB" id="A0A3L6TST7"/>
<dbReference type="STRING" id="4540.A0A3L6TST7"/>
<dbReference type="OrthoDB" id="686822at2759"/>
<reference evidence="4" key="1">
    <citation type="journal article" date="2019" name="Nat. Commun.">
        <title>The genome of broomcorn millet.</title>
        <authorList>
            <person name="Zou C."/>
            <person name="Miki D."/>
            <person name="Li D."/>
            <person name="Tang Q."/>
            <person name="Xiao L."/>
            <person name="Rajput S."/>
            <person name="Deng P."/>
            <person name="Jia W."/>
            <person name="Huang R."/>
            <person name="Zhang M."/>
            <person name="Sun Y."/>
            <person name="Hu J."/>
            <person name="Fu X."/>
            <person name="Schnable P.S."/>
            <person name="Li F."/>
            <person name="Zhang H."/>
            <person name="Feng B."/>
            <person name="Zhu X."/>
            <person name="Liu R."/>
            <person name="Schnable J.C."/>
            <person name="Zhu J.-K."/>
            <person name="Zhang H."/>
        </authorList>
    </citation>
    <scope>NUCLEOTIDE SEQUENCE [LARGE SCALE GENOMIC DNA]</scope>
</reference>
<dbReference type="PANTHER" id="PTHR35828">
    <property type="entry name" value="OS08G0203800 PROTEIN-RELATED"/>
    <property type="match status" value="1"/>
</dbReference>
<feature type="region of interest" description="Disordered" evidence="1">
    <location>
        <begin position="1"/>
        <end position="36"/>
    </location>
</feature>
<dbReference type="Proteomes" id="UP000275267">
    <property type="component" value="Unassembled WGS sequence"/>
</dbReference>
<dbReference type="Pfam" id="PF24523">
    <property type="entry name" value="DUF7595"/>
    <property type="match status" value="1"/>
</dbReference>
<keyword evidence="4" id="KW-1185">Reference proteome</keyword>
<organism evidence="3 4">
    <name type="scientific">Panicum miliaceum</name>
    <name type="common">Proso millet</name>
    <name type="synonym">Broomcorn millet</name>
    <dbReference type="NCBI Taxonomy" id="4540"/>
    <lineage>
        <taxon>Eukaryota</taxon>
        <taxon>Viridiplantae</taxon>
        <taxon>Streptophyta</taxon>
        <taxon>Embryophyta</taxon>
        <taxon>Tracheophyta</taxon>
        <taxon>Spermatophyta</taxon>
        <taxon>Magnoliopsida</taxon>
        <taxon>Liliopsida</taxon>
        <taxon>Poales</taxon>
        <taxon>Poaceae</taxon>
        <taxon>PACMAD clade</taxon>
        <taxon>Panicoideae</taxon>
        <taxon>Panicodae</taxon>
        <taxon>Paniceae</taxon>
        <taxon>Panicinae</taxon>
        <taxon>Panicum</taxon>
        <taxon>Panicum sect. Panicum</taxon>
    </lineage>
</organism>
<evidence type="ECO:0000313" key="3">
    <source>
        <dbReference type="EMBL" id="RLN43403.1"/>
    </source>
</evidence>
<dbReference type="EMBL" id="PQIB02000001">
    <property type="protein sequence ID" value="RLN43403.1"/>
    <property type="molecule type" value="Genomic_DNA"/>
</dbReference>
<evidence type="ECO:0000259" key="2">
    <source>
        <dbReference type="Pfam" id="PF24523"/>
    </source>
</evidence>
<feature type="domain" description="DUF7595" evidence="2">
    <location>
        <begin position="51"/>
        <end position="341"/>
    </location>
</feature>
<sequence length="344" mass="37598">MSTKREHDLTGGPSNPADPIKRVRASSPRCYGPPLQPPLPPLPVDLQLEIVARSDDVTTVPFKPASSRDGLLVLWRNHAPEDAASCFRNSRCRVEVELCVCNTFTGHVTFLPRAGLKLGREDGIRGLYRPALLTAAAGGRSFELLVLSRDLRTQTFSAQDGKWGAVRQVSGYLCHGWQSSKESATAPVVVGITIYRLCRLKRASEFDRDEVAILAMDADAAKAESTKLEPCCFWSMFRPPVEQLILGATAEGTKLSVVLVAKDRQISMWTLSEHRQWWNQQVSISGAAIDGQLATAGLEACSAIRFESFGGRSGTVLFWMAEVGLARLDLGTKKATLLCRCSLP</sequence>
<comment type="caution">
    <text evidence="3">The sequence shown here is derived from an EMBL/GenBank/DDBJ whole genome shotgun (WGS) entry which is preliminary data.</text>
</comment>
<dbReference type="InterPro" id="IPR056016">
    <property type="entry name" value="DUF7595"/>
</dbReference>
<evidence type="ECO:0000256" key="1">
    <source>
        <dbReference type="SAM" id="MobiDB-lite"/>
    </source>
</evidence>
<evidence type="ECO:0000313" key="4">
    <source>
        <dbReference type="Proteomes" id="UP000275267"/>
    </source>
</evidence>
<name>A0A3L6TST7_PANMI</name>
<gene>
    <name evidence="3" type="ORF">C2845_PM01G26420</name>
</gene>
<dbReference type="PANTHER" id="PTHR35828:SF28">
    <property type="entry name" value="F-BOX DOMAIN CONTAINING PROTEIN"/>
    <property type="match status" value="1"/>
</dbReference>